<dbReference type="EMBL" id="SRLO01000159">
    <property type="protein sequence ID" value="TNN70753.1"/>
    <property type="molecule type" value="Genomic_DNA"/>
</dbReference>
<protein>
    <submittedName>
        <fullName evidence="2">Uncharacterized protein</fullName>
    </submittedName>
</protein>
<evidence type="ECO:0000256" key="1">
    <source>
        <dbReference type="SAM" id="MobiDB-lite"/>
    </source>
</evidence>
<reference evidence="2 3" key="1">
    <citation type="submission" date="2019-03" db="EMBL/GenBank/DDBJ databases">
        <title>First draft genome of Liparis tanakae, snailfish: a comprehensive survey of snailfish specific genes.</title>
        <authorList>
            <person name="Kim W."/>
            <person name="Song I."/>
            <person name="Jeong J.-H."/>
            <person name="Kim D."/>
            <person name="Kim S."/>
            <person name="Ryu S."/>
            <person name="Song J.Y."/>
            <person name="Lee S.K."/>
        </authorList>
    </citation>
    <scope>NUCLEOTIDE SEQUENCE [LARGE SCALE GENOMIC DNA]</scope>
    <source>
        <tissue evidence="2">Muscle</tissue>
    </source>
</reference>
<organism evidence="2 3">
    <name type="scientific">Liparis tanakae</name>
    <name type="common">Tanaka's snailfish</name>
    <dbReference type="NCBI Taxonomy" id="230148"/>
    <lineage>
        <taxon>Eukaryota</taxon>
        <taxon>Metazoa</taxon>
        <taxon>Chordata</taxon>
        <taxon>Craniata</taxon>
        <taxon>Vertebrata</taxon>
        <taxon>Euteleostomi</taxon>
        <taxon>Actinopterygii</taxon>
        <taxon>Neopterygii</taxon>
        <taxon>Teleostei</taxon>
        <taxon>Neoteleostei</taxon>
        <taxon>Acanthomorphata</taxon>
        <taxon>Eupercaria</taxon>
        <taxon>Perciformes</taxon>
        <taxon>Cottioidei</taxon>
        <taxon>Cottales</taxon>
        <taxon>Liparidae</taxon>
        <taxon>Liparis</taxon>
    </lineage>
</organism>
<keyword evidence="3" id="KW-1185">Reference proteome</keyword>
<feature type="region of interest" description="Disordered" evidence="1">
    <location>
        <begin position="70"/>
        <end position="127"/>
    </location>
</feature>
<gene>
    <name evidence="2" type="ORF">EYF80_019036</name>
</gene>
<sequence>MAAKRASATAHFTGPGSSPKDRSSPDESDQPEVQAVSGCPARSDEKLGDKLTNLHQVAAYPVLAEQDEERLFTPKYVTKPGKQSEPDNRCPENRLHEGECGGDGQDNPSPPPPSSSTPIACRRAPCT</sequence>
<dbReference type="AlphaFoldDB" id="A0A4Z2I0J3"/>
<name>A0A4Z2I0J3_9TELE</name>
<accession>A0A4Z2I0J3</accession>
<comment type="caution">
    <text evidence="2">The sequence shown here is derived from an EMBL/GenBank/DDBJ whole genome shotgun (WGS) entry which is preliminary data.</text>
</comment>
<feature type="region of interest" description="Disordered" evidence="1">
    <location>
        <begin position="1"/>
        <end position="48"/>
    </location>
</feature>
<dbReference type="Proteomes" id="UP000314294">
    <property type="component" value="Unassembled WGS sequence"/>
</dbReference>
<proteinExistence type="predicted"/>
<evidence type="ECO:0000313" key="3">
    <source>
        <dbReference type="Proteomes" id="UP000314294"/>
    </source>
</evidence>
<feature type="compositionally biased region" description="Basic and acidic residues" evidence="1">
    <location>
        <begin position="82"/>
        <end position="99"/>
    </location>
</feature>
<evidence type="ECO:0000313" key="2">
    <source>
        <dbReference type="EMBL" id="TNN70753.1"/>
    </source>
</evidence>